<dbReference type="Pfam" id="PF13302">
    <property type="entry name" value="Acetyltransf_3"/>
    <property type="match status" value="1"/>
</dbReference>
<dbReference type="SUPFAM" id="SSF55729">
    <property type="entry name" value="Acyl-CoA N-acyltransferases (Nat)"/>
    <property type="match status" value="1"/>
</dbReference>
<evidence type="ECO:0000259" key="1">
    <source>
        <dbReference type="PROSITE" id="PS51186"/>
    </source>
</evidence>
<accession>A0ABR8R5H5</accession>
<dbReference type="PROSITE" id="PS51186">
    <property type="entry name" value="GNAT"/>
    <property type="match status" value="1"/>
</dbReference>
<organism evidence="2 3">
    <name type="scientific">Psychrobacillus faecigallinarum</name>
    <dbReference type="NCBI Taxonomy" id="2762235"/>
    <lineage>
        <taxon>Bacteria</taxon>
        <taxon>Bacillati</taxon>
        <taxon>Bacillota</taxon>
        <taxon>Bacilli</taxon>
        <taxon>Bacillales</taxon>
        <taxon>Bacillaceae</taxon>
        <taxon>Psychrobacillus</taxon>
    </lineage>
</organism>
<dbReference type="PANTHER" id="PTHR43415">
    <property type="entry name" value="SPERMIDINE N(1)-ACETYLTRANSFERASE"/>
    <property type="match status" value="1"/>
</dbReference>
<dbReference type="InterPro" id="IPR020036">
    <property type="entry name" value="PseH"/>
</dbReference>
<dbReference type="RefSeq" id="WP_191696498.1">
    <property type="nucleotide sequence ID" value="NZ_JACSQO010000001.1"/>
</dbReference>
<dbReference type="EMBL" id="JACSQO010000001">
    <property type="protein sequence ID" value="MBD7943033.1"/>
    <property type="molecule type" value="Genomic_DNA"/>
</dbReference>
<dbReference type="PANTHER" id="PTHR43415:SF3">
    <property type="entry name" value="GNAT-FAMILY ACETYLTRANSFERASE"/>
    <property type="match status" value="1"/>
</dbReference>
<dbReference type="InterPro" id="IPR000182">
    <property type="entry name" value="GNAT_dom"/>
</dbReference>
<keyword evidence="2" id="KW-0808">Transferase</keyword>
<name>A0ABR8R5H5_9BACI</name>
<dbReference type="InterPro" id="IPR016181">
    <property type="entry name" value="Acyl_CoA_acyltransferase"/>
</dbReference>
<dbReference type="NCBIfam" id="TIGR03585">
    <property type="entry name" value="PseH"/>
    <property type="match status" value="1"/>
</dbReference>
<gene>
    <name evidence="2" type="primary">pseH</name>
    <name evidence="2" type="ORF">H9650_02800</name>
</gene>
<proteinExistence type="predicted"/>
<reference evidence="2 3" key="1">
    <citation type="submission" date="2020-08" db="EMBL/GenBank/DDBJ databases">
        <title>A Genomic Blueprint of the Chicken Gut Microbiome.</title>
        <authorList>
            <person name="Gilroy R."/>
            <person name="Ravi A."/>
            <person name="Getino M."/>
            <person name="Pursley I."/>
            <person name="Horton D.L."/>
            <person name="Alikhan N.-F."/>
            <person name="Baker D."/>
            <person name="Gharbi K."/>
            <person name="Hall N."/>
            <person name="Watson M."/>
            <person name="Adriaenssens E.M."/>
            <person name="Foster-Nyarko E."/>
            <person name="Jarju S."/>
            <person name="Secka A."/>
            <person name="Antonio M."/>
            <person name="Oren A."/>
            <person name="Chaudhuri R."/>
            <person name="La Ragione R.M."/>
            <person name="Hildebrand F."/>
            <person name="Pallen M.J."/>
        </authorList>
    </citation>
    <scope>NUCLEOTIDE SEQUENCE [LARGE SCALE GENOMIC DNA]</scope>
    <source>
        <strain evidence="2 3">Sa2BUA9</strain>
    </source>
</reference>
<dbReference type="Proteomes" id="UP000640786">
    <property type="component" value="Unassembled WGS sequence"/>
</dbReference>
<comment type="caution">
    <text evidence="2">The sequence shown here is derived from an EMBL/GenBank/DDBJ whole genome shotgun (WGS) entry which is preliminary data.</text>
</comment>
<dbReference type="GO" id="GO:0016746">
    <property type="term" value="F:acyltransferase activity"/>
    <property type="evidence" value="ECO:0007669"/>
    <property type="project" value="UniProtKB-KW"/>
</dbReference>
<sequence length="184" mass="21965">MILDNRALLKDIQYEDLSLVLNWRNQNHIRTVMYNSDYISIEQHLAWYERLLINEKALSKLFYFDGVPYGIVNINEINPIHKSCEWGFYIGNTNASRGMGTVLGYTALNYIFNDLKLRKVNASVLDKNPRSKHFHEKLGFKHDVTRREHILKDGQFMDINDYSILHNEWKSHLKQVEERMEWYI</sequence>
<dbReference type="Gene3D" id="3.40.630.30">
    <property type="match status" value="1"/>
</dbReference>
<keyword evidence="2" id="KW-0012">Acyltransferase</keyword>
<dbReference type="EC" id="2.3.1.202" evidence="2"/>
<evidence type="ECO:0000313" key="3">
    <source>
        <dbReference type="Proteomes" id="UP000640786"/>
    </source>
</evidence>
<evidence type="ECO:0000313" key="2">
    <source>
        <dbReference type="EMBL" id="MBD7943033.1"/>
    </source>
</evidence>
<protein>
    <submittedName>
        <fullName evidence="2">UDP-4-amino-4, 6-dideoxy-N-acetyl-beta-L-altrosamine N-acetyltransferase</fullName>
        <ecNumber evidence="2">2.3.1.202</ecNumber>
    </submittedName>
</protein>
<keyword evidence="3" id="KW-1185">Reference proteome</keyword>
<feature type="domain" description="N-acetyltransferase" evidence="1">
    <location>
        <begin position="7"/>
        <end position="162"/>
    </location>
</feature>